<accession>A0A7C8ZXR6</accession>
<sequence length="99" mass="10496">MLGLVDGGLWGADRGRKRPCFVSVDGECLSKPRTGPRSVRSGPVPGFPGPVRSRIGLRPVRSSVPISALIRSSVQAGPVLNRITPLGLLETMSLCVLYT</sequence>
<name>A0A7C8ZXR6_OPUST</name>
<evidence type="ECO:0000313" key="1">
    <source>
        <dbReference type="EMBL" id="MBA4654352.1"/>
    </source>
</evidence>
<reference evidence="1" key="2">
    <citation type="submission" date="2020-07" db="EMBL/GenBank/DDBJ databases">
        <authorList>
            <person name="Vera ALvarez R."/>
            <person name="Arias-Moreno D.M."/>
            <person name="Jimenez-Jacinto V."/>
            <person name="Jimenez-Bremont J.F."/>
            <person name="Swaminathan K."/>
            <person name="Moose S.P."/>
            <person name="Guerrero-Gonzalez M.L."/>
            <person name="Marino-Ramirez L."/>
            <person name="Landsman D."/>
            <person name="Rodriguez-Kessler M."/>
            <person name="Delgado-Sanchez P."/>
        </authorList>
    </citation>
    <scope>NUCLEOTIDE SEQUENCE</scope>
    <source>
        <tissue evidence="1">Cladode</tissue>
    </source>
</reference>
<organism evidence="1">
    <name type="scientific">Opuntia streptacantha</name>
    <name type="common">Prickly pear cactus</name>
    <name type="synonym">Opuntia cardona</name>
    <dbReference type="NCBI Taxonomy" id="393608"/>
    <lineage>
        <taxon>Eukaryota</taxon>
        <taxon>Viridiplantae</taxon>
        <taxon>Streptophyta</taxon>
        <taxon>Embryophyta</taxon>
        <taxon>Tracheophyta</taxon>
        <taxon>Spermatophyta</taxon>
        <taxon>Magnoliopsida</taxon>
        <taxon>eudicotyledons</taxon>
        <taxon>Gunneridae</taxon>
        <taxon>Pentapetalae</taxon>
        <taxon>Caryophyllales</taxon>
        <taxon>Cactineae</taxon>
        <taxon>Cactaceae</taxon>
        <taxon>Opuntioideae</taxon>
        <taxon>Opuntia</taxon>
    </lineage>
</organism>
<proteinExistence type="predicted"/>
<dbReference type="EMBL" id="GISG01183283">
    <property type="protein sequence ID" value="MBA4654352.1"/>
    <property type="molecule type" value="Transcribed_RNA"/>
</dbReference>
<protein>
    <submittedName>
        <fullName evidence="1">Uncharacterized protein</fullName>
    </submittedName>
</protein>
<dbReference type="AlphaFoldDB" id="A0A7C8ZXR6"/>
<reference evidence="1" key="1">
    <citation type="journal article" date="2013" name="J. Plant Res.">
        <title>Effect of fungi and light on seed germination of three Opuntia species from semiarid lands of central Mexico.</title>
        <authorList>
            <person name="Delgado-Sanchez P."/>
            <person name="Jimenez-Bremont J.F."/>
            <person name="Guerrero-Gonzalez Mde L."/>
            <person name="Flores J."/>
        </authorList>
    </citation>
    <scope>NUCLEOTIDE SEQUENCE</scope>
    <source>
        <tissue evidence="1">Cladode</tissue>
    </source>
</reference>